<dbReference type="EMBL" id="CP038439">
    <property type="protein sequence ID" value="QBX34704.1"/>
    <property type="molecule type" value="Genomic_DNA"/>
</dbReference>
<dbReference type="Proteomes" id="UP000296374">
    <property type="component" value="Chromosome"/>
</dbReference>
<comment type="catalytic activity">
    <reaction evidence="5">
        <text>(6S)-5-formyl-5,6,7,8-tetrahydrofolate + ATP = (6R)-5,10-methenyltetrahydrofolate + ADP + phosphate</text>
        <dbReference type="Rhea" id="RHEA:10488"/>
        <dbReference type="ChEBI" id="CHEBI:30616"/>
        <dbReference type="ChEBI" id="CHEBI:43474"/>
        <dbReference type="ChEBI" id="CHEBI:57455"/>
        <dbReference type="ChEBI" id="CHEBI:57457"/>
        <dbReference type="ChEBI" id="CHEBI:456216"/>
        <dbReference type="EC" id="6.3.3.2"/>
    </reaction>
</comment>
<dbReference type="GO" id="GO:0030272">
    <property type="term" value="F:5-formyltetrahydrofolate cyclo-ligase activity"/>
    <property type="evidence" value="ECO:0007669"/>
    <property type="project" value="UniProtKB-EC"/>
</dbReference>
<dbReference type="GO" id="GO:0005524">
    <property type="term" value="F:ATP binding"/>
    <property type="evidence" value="ECO:0007669"/>
    <property type="project" value="UniProtKB-KW"/>
</dbReference>
<comment type="similarity">
    <text evidence="1 5">Belongs to the 5-formyltetrahydrofolate cyclo-ligase family.</text>
</comment>
<dbReference type="PANTHER" id="PTHR23407">
    <property type="entry name" value="ATPASE INHIBITOR/5-FORMYLTETRAHYDROFOLATE CYCLO-LIGASE"/>
    <property type="match status" value="1"/>
</dbReference>
<dbReference type="InterPro" id="IPR024185">
    <property type="entry name" value="FTHF_cligase-like_sf"/>
</dbReference>
<dbReference type="NCBIfam" id="TIGR02727">
    <property type="entry name" value="MTHFS_bact"/>
    <property type="match status" value="1"/>
</dbReference>
<dbReference type="PANTHER" id="PTHR23407:SF1">
    <property type="entry name" value="5-FORMYLTETRAHYDROFOLATE CYCLO-LIGASE"/>
    <property type="match status" value="1"/>
</dbReference>
<dbReference type="Pfam" id="PF01812">
    <property type="entry name" value="5-FTHF_cyc-lig"/>
    <property type="match status" value="1"/>
</dbReference>
<dbReference type="KEGG" id="plia:E4191_08265"/>
<evidence type="ECO:0000256" key="5">
    <source>
        <dbReference type="RuleBase" id="RU361279"/>
    </source>
</evidence>
<keyword evidence="5" id="KW-0479">Metal-binding</keyword>
<keyword evidence="2 4" id="KW-0547">Nucleotide-binding</keyword>
<evidence type="ECO:0000256" key="1">
    <source>
        <dbReference type="ARBA" id="ARBA00010638"/>
    </source>
</evidence>
<dbReference type="EC" id="6.3.3.2" evidence="5"/>
<evidence type="ECO:0000256" key="3">
    <source>
        <dbReference type="ARBA" id="ARBA00022840"/>
    </source>
</evidence>
<reference evidence="7" key="1">
    <citation type="submission" date="2019-03" db="EMBL/GenBank/DDBJ databases">
        <authorList>
            <person name="Li J."/>
        </authorList>
    </citation>
    <scope>NUCLEOTIDE SEQUENCE [LARGE SCALE GENOMIC DNA]</scope>
    <source>
        <strain evidence="7">2251</strain>
    </source>
</reference>
<dbReference type="AlphaFoldDB" id="A0A4P7HKK3"/>
<sequence length="184" mass="19180">MTDKAALRTRALAARAAGGDQGALDRHLAAALAGHPGAVLAGYWPMRGEADPRPGMAGHDGPVVLPVVTGPARPLVFRLWQGGALQPGPFGTSHPPESAPVLQPAVLIVPLAGFDAAGNRLGYGGGFYDRTLELLRKSGPVTALGLAFAVQELPRIPAEPFDQPLDLIVTDRGPIRPRAESRRA</sequence>
<accession>A0A4P7HKK3</accession>
<name>A0A4P7HKK3_9RHOB</name>
<evidence type="ECO:0000313" key="6">
    <source>
        <dbReference type="EMBL" id="QBX34704.1"/>
    </source>
</evidence>
<keyword evidence="3 4" id="KW-0067">ATP-binding</keyword>
<evidence type="ECO:0000313" key="7">
    <source>
        <dbReference type="Proteomes" id="UP000296374"/>
    </source>
</evidence>
<feature type="binding site" evidence="4">
    <location>
        <begin position="4"/>
        <end position="8"/>
    </location>
    <ligand>
        <name>ATP</name>
        <dbReference type="ChEBI" id="CHEBI:30616"/>
    </ligand>
</feature>
<comment type="cofactor">
    <cofactor evidence="5">
        <name>Mg(2+)</name>
        <dbReference type="ChEBI" id="CHEBI:18420"/>
    </cofactor>
</comment>
<proteinExistence type="inferred from homology"/>
<dbReference type="Gene3D" id="3.40.50.10420">
    <property type="entry name" value="NagB/RpiA/CoA transferase-like"/>
    <property type="match status" value="1"/>
</dbReference>
<dbReference type="GO" id="GO:0035999">
    <property type="term" value="P:tetrahydrofolate interconversion"/>
    <property type="evidence" value="ECO:0007669"/>
    <property type="project" value="TreeGrafter"/>
</dbReference>
<dbReference type="SUPFAM" id="SSF100950">
    <property type="entry name" value="NagB/RpiA/CoA transferase-like"/>
    <property type="match status" value="1"/>
</dbReference>
<dbReference type="GO" id="GO:0009396">
    <property type="term" value="P:folic acid-containing compound biosynthetic process"/>
    <property type="evidence" value="ECO:0007669"/>
    <property type="project" value="TreeGrafter"/>
</dbReference>
<dbReference type="InterPro" id="IPR002698">
    <property type="entry name" value="FTHF_cligase"/>
</dbReference>
<keyword evidence="6" id="KW-0436">Ligase</keyword>
<gene>
    <name evidence="6" type="ORF">E4191_08265</name>
</gene>
<organism evidence="6 7">
    <name type="scientific">Paracoccus liaowanqingii</name>
    <dbReference type="NCBI Taxonomy" id="2560053"/>
    <lineage>
        <taxon>Bacteria</taxon>
        <taxon>Pseudomonadati</taxon>
        <taxon>Pseudomonadota</taxon>
        <taxon>Alphaproteobacteria</taxon>
        <taxon>Rhodobacterales</taxon>
        <taxon>Paracoccaceae</taxon>
        <taxon>Paracoccus</taxon>
    </lineage>
</organism>
<dbReference type="GO" id="GO:0046872">
    <property type="term" value="F:metal ion binding"/>
    <property type="evidence" value="ECO:0007669"/>
    <property type="project" value="UniProtKB-KW"/>
</dbReference>
<evidence type="ECO:0000256" key="4">
    <source>
        <dbReference type="PIRSR" id="PIRSR006806-1"/>
    </source>
</evidence>
<feature type="binding site" evidence="4">
    <location>
        <position position="49"/>
    </location>
    <ligand>
        <name>substrate</name>
    </ligand>
</feature>
<feature type="binding site" evidence="4">
    <location>
        <begin position="120"/>
        <end position="128"/>
    </location>
    <ligand>
        <name>ATP</name>
        <dbReference type="ChEBI" id="CHEBI:30616"/>
    </ligand>
</feature>
<keyword evidence="5" id="KW-0460">Magnesium</keyword>
<protein>
    <recommendedName>
        <fullName evidence="5">5-formyltetrahydrofolate cyclo-ligase</fullName>
        <ecNumber evidence="5">6.3.3.2</ecNumber>
    </recommendedName>
</protein>
<dbReference type="InterPro" id="IPR037171">
    <property type="entry name" value="NagB/RpiA_transferase-like"/>
</dbReference>
<dbReference type="RefSeq" id="WP_135312992.1">
    <property type="nucleotide sequence ID" value="NZ_CP038439.1"/>
</dbReference>
<dbReference type="PIRSF" id="PIRSF006806">
    <property type="entry name" value="FTHF_cligase"/>
    <property type="match status" value="1"/>
</dbReference>
<evidence type="ECO:0000256" key="2">
    <source>
        <dbReference type="ARBA" id="ARBA00022741"/>
    </source>
</evidence>